<sequence>MTIQPTDSLPHLMTEEQYLRLPEAAAREIEVVHGHVIVSESPTPEHNRIARRLADAMERLPSTEPCLRIDTDIDVVLWRVLKFTFRRPDVVVYRCLDKPGAKPEATDALIVVEVSSPSTAAEDLLDKKAQYARVGIPLYLVVMLDSKFGIDEVLEFRLDAHAREYRLHQIHRGTVALSHVVVGEIPMAELTR</sequence>
<keyword evidence="3" id="KW-1185">Reference proteome</keyword>
<dbReference type="RefSeq" id="WP_189030246.1">
    <property type="nucleotide sequence ID" value="NZ_BMNE01000004.1"/>
</dbReference>
<dbReference type="InterPro" id="IPR008538">
    <property type="entry name" value="Uma2"/>
</dbReference>
<dbReference type="Gene3D" id="3.90.1570.10">
    <property type="entry name" value="tt1808, chain A"/>
    <property type="match status" value="1"/>
</dbReference>
<name>A0ABQ2KJ52_9NOCA</name>
<evidence type="ECO:0000313" key="2">
    <source>
        <dbReference type="EMBL" id="GGN85031.1"/>
    </source>
</evidence>
<dbReference type="CDD" id="cd06260">
    <property type="entry name" value="DUF820-like"/>
    <property type="match status" value="1"/>
</dbReference>
<reference evidence="3" key="1">
    <citation type="journal article" date="2019" name="Int. J. Syst. Evol. Microbiol.">
        <title>The Global Catalogue of Microorganisms (GCM) 10K type strain sequencing project: providing services to taxonomists for standard genome sequencing and annotation.</title>
        <authorList>
            <consortium name="The Broad Institute Genomics Platform"/>
            <consortium name="The Broad Institute Genome Sequencing Center for Infectious Disease"/>
            <person name="Wu L."/>
            <person name="Ma J."/>
        </authorList>
    </citation>
    <scope>NUCLEOTIDE SEQUENCE [LARGE SCALE GENOMIC DNA]</scope>
    <source>
        <strain evidence="3">CGMCC 4.7329</strain>
    </source>
</reference>
<dbReference type="Pfam" id="PF05685">
    <property type="entry name" value="Uma2"/>
    <property type="match status" value="1"/>
</dbReference>
<accession>A0ABQ2KJ52</accession>
<dbReference type="SUPFAM" id="SSF52980">
    <property type="entry name" value="Restriction endonuclease-like"/>
    <property type="match status" value="1"/>
</dbReference>
<dbReference type="EMBL" id="BMNE01000004">
    <property type="protein sequence ID" value="GGN85031.1"/>
    <property type="molecule type" value="Genomic_DNA"/>
</dbReference>
<protein>
    <recommendedName>
        <fullName evidence="1">Putative restriction endonuclease domain-containing protein</fullName>
    </recommendedName>
</protein>
<dbReference type="Proteomes" id="UP000658127">
    <property type="component" value="Unassembled WGS sequence"/>
</dbReference>
<evidence type="ECO:0000259" key="1">
    <source>
        <dbReference type="Pfam" id="PF05685"/>
    </source>
</evidence>
<dbReference type="PANTHER" id="PTHR35400">
    <property type="entry name" value="SLR1083 PROTEIN"/>
    <property type="match status" value="1"/>
</dbReference>
<dbReference type="PANTHER" id="PTHR35400:SF1">
    <property type="entry name" value="SLR1083 PROTEIN"/>
    <property type="match status" value="1"/>
</dbReference>
<dbReference type="InterPro" id="IPR011335">
    <property type="entry name" value="Restrct_endonuc-II-like"/>
</dbReference>
<comment type="caution">
    <text evidence="2">The sequence shown here is derived from an EMBL/GenBank/DDBJ whole genome shotgun (WGS) entry which is preliminary data.</text>
</comment>
<gene>
    <name evidence="2" type="ORF">GCM10011610_39020</name>
</gene>
<proteinExistence type="predicted"/>
<organism evidence="2 3">
    <name type="scientific">Nocardia rhizosphaerihabitans</name>
    <dbReference type="NCBI Taxonomy" id="1691570"/>
    <lineage>
        <taxon>Bacteria</taxon>
        <taxon>Bacillati</taxon>
        <taxon>Actinomycetota</taxon>
        <taxon>Actinomycetes</taxon>
        <taxon>Mycobacteriales</taxon>
        <taxon>Nocardiaceae</taxon>
        <taxon>Nocardia</taxon>
    </lineage>
</organism>
<feature type="domain" description="Putative restriction endonuclease" evidence="1">
    <location>
        <begin position="16"/>
        <end position="178"/>
    </location>
</feature>
<dbReference type="InterPro" id="IPR012296">
    <property type="entry name" value="Nuclease_put_TT1808"/>
</dbReference>
<evidence type="ECO:0000313" key="3">
    <source>
        <dbReference type="Proteomes" id="UP000658127"/>
    </source>
</evidence>